<accession>A0AAV6IM78</accession>
<evidence type="ECO:0000313" key="2">
    <source>
        <dbReference type="EMBL" id="KAG5529413.1"/>
    </source>
</evidence>
<organism evidence="2 3">
    <name type="scientific">Rhododendron griersonianum</name>
    <dbReference type="NCBI Taxonomy" id="479676"/>
    <lineage>
        <taxon>Eukaryota</taxon>
        <taxon>Viridiplantae</taxon>
        <taxon>Streptophyta</taxon>
        <taxon>Embryophyta</taxon>
        <taxon>Tracheophyta</taxon>
        <taxon>Spermatophyta</taxon>
        <taxon>Magnoliopsida</taxon>
        <taxon>eudicotyledons</taxon>
        <taxon>Gunneridae</taxon>
        <taxon>Pentapetalae</taxon>
        <taxon>asterids</taxon>
        <taxon>Ericales</taxon>
        <taxon>Ericaceae</taxon>
        <taxon>Ericoideae</taxon>
        <taxon>Rhodoreae</taxon>
        <taxon>Rhododendron</taxon>
    </lineage>
</organism>
<sequence>MTSFVFNESIGSCKQTYSRLRLTPRKSLSSSSSLPRRTPADDNIDPERTENHQIIGLLKQLFAPKTSGDDDLVPIRVEYGELAPEFPSAGRGSVGEGNRYKAHFDFSHRLLLLRIHLPVKDEFALEIAGEYEKLIQIRRKTRRICRRRVGLRDLITCALSLSLSQDRLKYVLKAGLFEIDDSDMTEGQTNDFLRDIVELKKRQKSGVMGKRQKGGEDEGEDKEEEEEGGSGGEGGSLGVDYDKDLKSMKANFEDLCDEDKILVFFKRLLNEWNQELNEMGEAERRTAKGKSIVATFKQCARVYCLRGLSTYAIRDAEEYKNFCDRPKDQRSQPEEVIGDVAEHLTTIYLNRCERGKRCLYEGSTPPDRFPNTWGSGGRSGFGRGSGGGSFGAGPAYIFH</sequence>
<dbReference type="Proteomes" id="UP000823749">
    <property type="component" value="Chromosome 10"/>
</dbReference>
<dbReference type="GO" id="GO:0046540">
    <property type="term" value="C:U4/U6 x U5 tri-snRNP complex"/>
    <property type="evidence" value="ECO:0007669"/>
    <property type="project" value="TreeGrafter"/>
</dbReference>
<dbReference type="InterPro" id="IPR039979">
    <property type="entry name" value="PRPF18"/>
</dbReference>
<feature type="compositionally biased region" description="Acidic residues" evidence="1">
    <location>
        <begin position="217"/>
        <end position="228"/>
    </location>
</feature>
<name>A0AAV6IM78_9ERIC</name>
<comment type="caution">
    <text evidence="2">The sequence shown here is derived from an EMBL/GenBank/DDBJ whole genome shotgun (WGS) entry which is preliminary data.</text>
</comment>
<feature type="compositionally biased region" description="Low complexity" evidence="1">
    <location>
        <begin position="24"/>
        <end position="37"/>
    </location>
</feature>
<protein>
    <submittedName>
        <fullName evidence="2">Uncharacterized protein</fullName>
    </submittedName>
</protein>
<dbReference type="EMBL" id="JACTNZ010000010">
    <property type="protein sequence ID" value="KAG5529413.1"/>
    <property type="molecule type" value="Genomic_DNA"/>
</dbReference>
<reference evidence="2" key="1">
    <citation type="submission" date="2020-08" db="EMBL/GenBank/DDBJ databases">
        <title>Plant Genome Project.</title>
        <authorList>
            <person name="Zhang R.-G."/>
        </authorList>
    </citation>
    <scope>NUCLEOTIDE SEQUENCE</scope>
    <source>
        <strain evidence="2">WSP0</strain>
        <tissue evidence="2">Leaf</tissue>
    </source>
</reference>
<dbReference type="AlphaFoldDB" id="A0AAV6IM78"/>
<dbReference type="GO" id="GO:0071021">
    <property type="term" value="C:U2-type post-spliceosomal complex"/>
    <property type="evidence" value="ECO:0007669"/>
    <property type="project" value="TreeGrafter"/>
</dbReference>
<keyword evidence="3" id="KW-1185">Reference proteome</keyword>
<feature type="region of interest" description="Disordered" evidence="1">
    <location>
        <begin position="207"/>
        <end position="237"/>
    </location>
</feature>
<gene>
    <name evidence="2" type="ORF">RHGRI_029964</name>
</gene>
<dbReference type="GO" id="GO:0000350">
    <property type="term" value="P:generation of catalytic spliceosome for second transesterification step"/>
    <property type="evidence" value="ECO:0007669"/>
    <property type="project" value="TreeGrafter"/>
</dbReference>
<feature type="region of interest" description="Disordered" evidence="1">
    <location>
        <begin position="24"/>
        <end position="47"/>
    </location>
</feature>
<dbReference type="PANTHER" id="PTHR13007">
    <property type="entry name" value="PRE-MRNA SPLICING FACTOR-RELATED"/>
    <property type="match status" value="1"/>
</dbReference>
<evidence type="ECO:0000313" key="3">
    <source>
        <dbReference type="Proteomes" id="UP000823749"/>
    </source>
</evidence>
<dbReference type="PANTHER" id="PTHR13007:SF19">
    <property type="entry name" value="PRE-MRNA-SPLICING FACTOR 18"/>
    <property type="match status" value="1"/>
</dbReference>
<proteinExistence type="predicted"/>
<dbReference type="GO" id="GO:0005682">
    <property type="term" value="C:U5 snRNP"/>
    <property type="evidence" value="ECO:0007669"/>
    <property type="project" value="TreeGrafter"/>
</dbReference>
<evidence type="ECO:0000256" key="1">
    <source>
        <dbReference type="SAM" id="MobiDB-lite"/>
    </source>
</evidence>